<keyword evidence="4" id="KW-1185">Reference proteome</keyword>
<feature type="region of interest" description="Disordered" evidence="2">
    <location>
        <begin position="37"/>
        <end position="107"/>
    </location>
</feature>
<dbReference type="EMBL" id="JAAAHW010006442">
    <property type="protein sequence ID" value="KAF9960797.1"/>
    <property type="molecule type" value="Genomic_DNA"/>
</dbReference>
<evidence type="ECO:0000313" key="3">
    <source>
        <dbReference type="EMBL" id="KAF9960797.1"/>
    </source>
</evidence>
<feature type="coiled-coil region" evidence="1">
    <location>
        <begin position="450"/>
        <end position="477"/>
    </location>
</feature>
<evidence type="ECO:0000256" key="1">
    <source>
        <dbReference type="SAM" id="Coils"/>
    </source>
</evidence>
<feature type="region of interest" description="Disordered" evidence="2">
    <location>
        <begin position="346"/>
        <end position="402"/>
    </location>
</feature>
<organism evidence="3 4">
    <name type="scientific">Modicella reniformis</name>
    <dbReference type="NCBI Taxonomy" id="1440133"/>
    <lineage>
        <taxon>Eukaryota</taxon>
        <taxon>Fungi</taxon>
        <taxon>Fungi incertae sedis</taxon>
        <taxon>Mucoromycota</taxon>
        <taxon>Mortierellomycotina</taxon>
        <taxon>Mortierellomycetes</taxon>
        <taxon>Mortierellales</taxon>
        <taxon>Mortierellaceae</taxon>
        <taxon>Modicella</taxon>
    </lineage>
</organism>
<feature type="region of interest" description="Disordered" evidence="2">
    <location>
        <begin position="192"/>
        <end position="213"/>
    </location>
</feature>
<dbReference type="AlphaFoldDB" id="A0A9P6J3T3"/>
<feature type="compositionally biased region" description="Low complexity" evidence="2">
    <location>
        <begin position="374"/>
        <end position="393"/>
    </location>
</feature>
<sequence length="478" mass="51498">MLACGFLYCVCAFRRTLCYKQQGRIKAILVNRADPDVEKAKGTGGGGKSNNSGSSGGGGGIGTASSRGNINNSGNRRNRVVITITSPSLSTTTTNPIMTNNPDWGEDERRQRVQFDMDSSPTRWTGAAATFVGTSSSGDSTTIEESDIESYPLSSFSPSLTRFTGGYAQSRATTTIGATTARGLQKQQHEIGSSSEARAEPFAPSVPSSSQTRHINSTLGYGVASHAASPTSEAITTTAPAASTTASIPSFTFSTTRTALRPLPDPALYPRAAPGYMTYKSDTPSTLNPCLERTGLTSSSSHDLPFTQLEGSPSSSSCSSVPAAENYITSSHRACTNNNRNAMDGFVDNGAGVGSSSNRSHRNGLRRDDDCAKDCINNDNIIDNNNNNNNSHNGIDDEKQQPPSLATGFKAFWDTLNEHNVEQDPRHIGRYFKEHTRSYTHPVYAPTYDQNSVEDDAEEYEEVIEEWDEDVERDEVEQ</sequence>
<accession>A0A9P6J3T3</accession>
<evidence type="ECO:0000313" key="4">
    <source>
        <dbReference type="Proteomes" id="UP000749646"/>
    </source>
</evidence>
<evidence type="ECO:0000256" key="2">
    <source>
        <dbReference type="SAM" id="MobiDB-lite"/>
    </source>
</evidence>
<feature type="compositionally biased region" description="Gly residues" evidence="2">
    <location>
        <begin position="42"/>
        <end position="62"/>
    </location>
</feature>
<name>A0A9P6J3T3_9FUNG</name>
<feature type="compositionally biased region" description="Low complexity" evidence="2">
    <location>
        <begin position="63"/>
        <end position="102"/>
    </location>
</feature>
<proteinExistence type="predicted"/>
<protein>
    <submittedName>
        <fullName evidence="3">Uncharacterized protein</fullName>
    </submittedName>
</protein>
<feature type="region of interest" description="Disordered" evidence="2">
    <location>
        <begin position="280"/>
        <end position="321"/>
    </location>
</feature>
<dbReference type="Proteomes" id="UP000749646">
    <property type="component" value="Unassembled WGS sequence"/>
</dbReference>
<gene>
    <name evidence="3" type="ORF">BGZ65_011710</name>
</gene>
<reference evidence="3" key="1">
    <citation type="journal article" date="2020" name="Fungal Divers.">
        <title>Resolving the Mortierellaceae phylogeny through synthesis of multi-gene phylogenetics and phylogenomics.</title>
        <authorList>
            <person name="Vandepol N."/>
            <person name="Liber J."/>
            <person name="Desiro A."/>
            <person name="Na H."/>
            <person name="Kennedy M."/>
            <person name="Barry K."/>
            <person name="Grigoriev I.V."/>
            <person name="Miller A.N."/>
            <person name="O'Donnell K."/>
            <person name="Stajich J.E."/>
            <person name="Bonito G."/>
        </authorList>
    </citation>
    <scope>NUCLEOTIDE SEQUENCE</scope>
    <source>
        <strain evidence="3">MES-2147</strain>
    </source>
</reference>
<keyword evidence="1" id="KW-0175">Coiled coil</keyword>
<comment type="caution">
    <text evidence="3">The sequence shown here is derived from an EMBL/GenBank/DDBJ whole genome shotgun (WGS) entry which is preliminary data.</text>
</comment>